<protein>
    <recommendedName>
        <fullName evidence="3">TraB domain-containing protein</fullName>
    </recommendedName>
</protein>
<dbReference type="Proteomes" id="UP000663889">
    <property type="component" value="Unassembled WGS sequence"/>
</dbReference>
<reference evidence="1" key="1">
    <citation type="submission" date="2021-02" db="EMBL/GenBank/DDBJ databases">
        <authorList>
            <person name="Nowell W R."/>
        </authorList>
    </citation>
    <scope>NUCLEOTIDE SEQUENCE</scope>
</reference>
<name>A0A815G8E7_9BILA</name>
<dbReference type="InterPro" id="IPR046345">
    <property type="entry name" value="TraB_PrgY-like"/>
</dbReference>
<comment type="caution">
    <text evidence="1">The sequence shown here is derived from an EMBL/GenBank/DDBJ whole genome shotgun (WGS) entry which is preliminary data.</text>
</comment>
<dbReference type="Pfam" id="PF01963">
    <property type="entry name" value="TraB_PrgY_gumN"/>
    <property type="match status" value="1"/>
</dbReference>
<dbReference type="PANTHER" id="PTHR21530">
    <property type="entry name" value="PHEROMONE SHUTDOWN PROTEIN"/>
    <property type="match status" value="1"/>
</dbReference>
<dbReference type="PANTHER" id="PTHR21530:SF7">
    <property type="entry name" value="TRAB DOMAIN-CONTAINING PROTEIN"/>
    <property type="match status" value="1"/>
</dbReference>
<accession>A0A815G8E7</accession>
<evidence type="ECO:0008006" key="3">
    <source>
        <dbReference type="Google" id="ProtNLM"/>
    </source>
</evidence>
<proteinExistence type="predicted"/>
<organism evidence="1 2">
    <name type="scientific">Rotaria sordida</name>
    <dbReference type="NCBI Taxonomy" id="392033"/>
    <lineage>
        <taxon>Eukaryota</taxon>
        <taxon>Metazoa</taxon>
        <taxon>Spiralia</taxon>
        <taxon>Gnathifera</taxon>
        <taxon>Rotifera</taxon>
        <taxon>Eurotatoria</taxon>
        <taxon>Bdelloidea</taxon>
        <taxon>Philodinida</taxon>
        <taxon>Philodinidae</taxon>
        <taxon>Rotaria</taxon>
    </lineage>
</organism>
<evidence type="ECO:0000313" key="2">
    <source>
        <dbReference type="Proteomes" id="UP000663889"/>
    </source>
</evidence>
<gene>
    <name evidence="1" type="ORF">SEV965_LOCUS28050</name>
</gene>
<dbReference type="CDD" id="cd14726">
    <property type="entry name" value="TraB_PrgY-like"/>
    <property type="match status" value="1"/>
</dbReference>
<dbReference type="EMBL" id="CAJNOU010002607">
    <property type="protein sequence ID" value="CAF1335268.1"/>
    <property type="molecule type" value="Genomic_DNA"/>
</dbReference>
<dbReference type="InterPro" id="IPR002816">
    <property type="entry name" value="TraB/PrgY/GumN_fam"/>
</dbReference>
<sequence>MDMETYVPEEHIIQSEKDENLINEQEDIELVDKSFKSITSYDRFLKSESIPKRRHPQPSQLPDTITILKDETTNGIVYLVGTAHFSEKSQREVAEIIQMTQPDIVMVELCQSRVNILSLDENTLIKEASEINLQKLRTIIKAVIYIYLICQNIPPDKIVNLLSA</sequence>
<dbReference type="AlphaFoldDB" id="A0A815G8E7"/>
<evidence type="ECO:0000313" key="1">
    <source>
        <dbReference type="EMBL" id="CAF1335268.1"/>
    </source>
</evidence>